<dbReference type="PROSITE" id="PS50202">
    <property type="entry name" value="MSP"/>
    <property type="match status" value="1"/>
</dbReference>
<dbReference type="InterPro" id="IPR008962">
    <property type="entry name" value="PapD-like_sf"/>
</dbReference>
<gene>
    <name evidence="3" type="ORF">EGYM00163_LOCUS45993</name>
</gene>
<dbReference type="Pfam" id="PF00635">
    <property type="entry name" value="Motile_Sperm"/>
    <property type="match status" value="1"/>
</dbReference>
<dbReference type="InterPro" id="IPR000535">
    <property type="entry name" value="MSP_dom"/>
</dbReference>
<evidence type="ECO:0000259" key="2">
    <source>
        <dbReference type="PROSITE" id="PS50202"/>
    </source>
</evidence>
<dbReference type="AlphaFoldDB" id="A0A7S4GF46"/>
<feature type="compositionally biased region" description="Polar residues" evidence="1">
    <location>
        <begin position="304"/>
        <end position="317"/>
    </location>
</feature>
<dbReference type="EMBL" id="HBJA01133860">
    <property type="protein sequence ID" value="CAE0834689.1"/>
    <property type="molecule type" value="Transcribed_RNA"/>
</dbReference>
<protein>
    <recommendedName>
        <fullName evidence="2">MSP domain-containing protein</fullName>
    </recommendedName>
</protein>
<dbReference type="InterPro" id="IPR013783">
    <property type="entry name" value="Ig-like_fold"/>
</dbReference>
<organism evidence="3">
    <name type="scientific">Eutreptiella gymnastica</name>
    <dbReference type="NCBI Taxonomy" id="73025"/>
    <lineage>
        <taxon>Eukaryota</taxon>
        <taxon>Discoba</taxon>
        <taxon>Euglenozoa</taxon>
        <taxon>Euglenida</taxon>
        <taxon>Spirocuta</taxon>
        <taxon>Euglenophyceae</taxon>
        <taxon>Eutreptiales</taxon>
        <taxon>Eutreptiaceae</taxon>
        <taxon>Eutreptiella</taxon>
    </lineage>
</organism>
<evidence type="ECO:0000256" key="1">
    <source>
        <dbReference type="SAM" id="MobiDB-lite"/>
    </source>
</evidence>
<dbReference type="SUPFAM" id="SSF49354">
    <property type="entry name" value="PapD-like"/>
    <property type="match status" value="1"/>
</dbReference>
<reference evidence="3" key="1">
    <citation type="submission" date="2021-01" db="EMBL/GenBank/DDBJ databases">
        <authorList>
            <person name="Corre E."/>
            <person name="Pelletier E."/>
            <person name="Niang G."/>
            <person name="Scheremetjew M."/>
            <person name="Finn R."/>
            <person name="Kale V."/>
            <person name="Holt S."/>
            <person name="Cochrane G."/>
            <person name="Meng A."/>
            <person name="Brown T."/>
            <person name="Cohen L."/>
        </authorList>
    </citation>
    <scope>NUCLEOTIDE SEQUENCE</scope>
    <source>
        <strain evidence="3">CCMP1594</strain>
    </source>
</reference>
<accession>A0A7S4GF46</accession>
<evidence type="ECO:0000313" key="3">
    <source>
        <dbReference type="EMBL" id="CAE0834689.1"/>
    </source>
</evidence>
<name>A0A7S4GF46_9EUGL</name>
<dbReference type="Gene3D" id="2.60.40.10">
    <property type="entry name" value="Immunoglobulins"/>
    <property type="match status" value="1"/>
</dbReference>
<feature type="domain" description="MSP" evidence="2">
    <location>
        <begin position="136"/>
        <end position="273"/>
    </location>
</feature>
<proteinExistence type="predicted"/>
<feature type="compositionally biased region" description="Basic and acidic residues" evidence="1">
    <location>
        <begin position="319"/>
        <end position="328"/>
    </location>
</feature>
<sequence>MDGELKIRSAKIVDNLEVSRGTAFSIQWMLNDSVHGETQPRGPDALGVIDWSQAFQIVNRSEKFLTLQLILHSPQGGMRSIGTKQINLTRIAAASRKKQAVLRFESCPLIDSTVELTVSVKINSQSCDDTVSEWGRLSTKPSLVGCSVGALFFPGDLVKNTVCNVVTLFNNSQQRVDVIVKSTHPQTVQVVPRKLLLHPDAHHHVMVSWKNSDKTPSSQSCPKVLVESMTTEKQRVCEKFPLRIYRHNPPNVKKWAQTMGGATTEHITRLLEGRCSIDPTSADEPASGRSAALSPRWLGDLTEPSPQTSRNRQNLGSNRPRDQRKSSDRLLFPPSAPHRDSPGSSRGSSIGDGEVEAAGKAEPSNKVDVHYHFWINRECYTSLPIAEIELKQVQRMLPGSASLKIKNLDTGEDVDADDVLAQLPQYCFGTNPVALKTYRRRGSDVDLAVAPSATQTKVKIVLSHFRLLGLWYDLRGPEEAGARDVGPAYSVFFKSRAHGWSFNPLQTAPTKIDLHTGLVQWQSPVTIMSPLTNEDEGAAVVEVEFFLVEHPSPNSEIIIGSAVVNVSKFMKAAPAASARRGSNVPPVAYSQLEAGSPTSLVGDQKDSYARRAETFYAALVAPPPQITASVVFNITKQYSQSRLLVTPTALLHLFVSINKTATHTVVSVPC</sequence>
<feature type="region of interest" description="Disordered" evidence="1">
    <location>
        <begin position="276"/>
        <end position="362"/>
    </location>
</feature>